<organism evidence="3 4">
    <name type="scientific">Liquidambar formosana</name>
    <name type="common">Formosan gum</name>
    <dbReference type="NCBI Taxonomy" id="63359"/>
    <lineage>
        <taxon>Eukaryota</taxon>
        <taxon>Viridiplantae</taxon>
        <taxon>Streptophyta</taxon>
        <taxon>Embryophyta</taxon>
        <taxon>Tracheophyta</taxon>
        <taxon>Spermatophyta</taxon>
        <taxon>Magnoliopsida</taxon>
        <taxon>eudicotyledons</taxon>
        <taxon>Gunneridae</taxon>
        <taxon>Pentapetalae</taxon>
        <taxon>Saxifragales</taxon>
        <taxon>Altingiaceae</taxon>
        <taxon>Liquidambar</taxon>
    </lineage>
</organism>
<feature type="domain" description="VQ" evidence="2">
    <location>
        <begin position="65"/>
        <end position="89"/>
    </location>
</feature>
<dbReference type="Pfam" id="PF05678">
    <property type="entry name" value="VQ"/>
    <property type="match status" value="1"/>
</dbReference>
<gene>
    <name evidence="3" type="ORF">L1049_010362</name>
</gene>
<evidence type="ECO:0000259" key="2">
    <source>
        <dbReference type="Pfam" id="PF05678"/>
    </source>
</evidence>
<keyword evidence="4" id="KW-1185">Reference proteome</keyword>
<dbReference type="InterPro" id="IPR039609">
    <property type="entry name" value="VQ_15/22"/>
</dbReference>
<dbReference type="AlphaFoldDB" id="A0AAP0N7J9"/>
<dbReference type="EMBL" id="JBBPBK010000016">
    <property type="protein sequence ID" value="KAK9267925.1"/>
    <property type="molecule type" value="Genomic_DNA"/>
</dbReference>
<comment type="caution">
    <text evidence="3">The sequence shown here is derived from an EMBL/GenBank/DDBJ whole genome shotgun (WGS) entry which is preliminary data.</text>
</comment>
<sequence length="209" mass="22689">MSSSGDWLQFNQQTVAGQAAPPGGLTDATTVTTSSSNMAGGQLNPKGGCLSKPIRKRSKASKKTPTTHLNANTTNFRALVQQFTGCPTSSAPSSLIGTQGGPINLHFGQGGYQIHPNNGPSSIIAPFRQGYYNQQSQPPLQQQQEQYHRHQQRTMFPLDNVASDVFFSTISNHRPNLEISDHFVMENVSLRGLTMDSSFNGYQNDGSIF</sequence>
<feature type="compositionally biased region" description="Polar residues" evidence="1">
    <location>
        <begin position="27"/>
        <end position="39"/>
    </location>
</feature>
<proteinExistence type="predicted"/>
<accession>A0AAP0N7J9</accession>
<feature type="region of interest" description="Disordered" evidence="1">
    <location>
        <begin position="15"/>
        <end position="50"/>
    </location>
</feature>
<dbReference type="PANTHER" id="PTHR33179">
    <property type="entry name" value="VQ MOTIF-CONTAINING PROTEIN"/>
    <property type="match status" value="1"/>
</dbReference>
<evidence type="ECO:0000256" key="1">
    <source>
        <dbReference type="SAM" id="MobiDB-lite"/>
    </source>
</evidence>
<dbReference type="InterPro" id="IPR008889">
    <property type="entry name" value="VQ"/>
</dbReference>
<evidence type="ECO:0000313" key="3">
    <source>
        <dbReference type="EMBL" id="KAK9267925.1"/>
    </source>
</evidence>
<dbReference type="Proteomes" id="UP001415857">
    <property type="component" value="Unassembled WGS sequence"/>
</dbReference>
<dbReference type="PANTHER" id="PTHR33179:SF30">
    <property type="entry name" value="VQ DOMAIN-CONTAINING PROTEIN"/>
    <property type="match status" value="1"/>
</dbReference>
<name>A0AAP0N7J9_LIQFO</name>
<reference evidence="3 4" key="1">
    <citation type="journal article" date="2024" name="Plant J.">
        <title>Genome sequences and population genomics reveal climatic adaptation and genomic divergence between two closely related sweetgum species.</title>
        <authorList>
            <person name="Xu W.Q."/>
            <person name="Ren C.Q."/>
            <person name="Zhang X.Y."/>
            <person name="Comes H.P."/>
            <person name="Liu X.H."/>
            <person name="Li Y.G."/>
            <person name="Kettle C.J."/>
            <person name="Jalonen R."/>
            <person name="Gaisberger H."/>
            <person name="Ma Y.Z."/>
            <person name="Qiu Y.X."/>
        </authorList>
    </citation>
    <scope>NUCLEOTIDE SEQUENCE [LARGE SCALE GENOMIC DNA]</scope>
    <source>
        <strain evidence="3">Hangzhou</strain>
    </source>
</reference>
<protein>
    <recommendedName>
        <fullName evidence="2">VQ domain-containing protein</fullName>
    </recommendedName>
</protein>
<evidence type="ECO:0000313" key="4">
    <source>
        <dbReference type="Proteomes" id="UP001415857"/>
    </source>
</evidence>